<evidence type="ECO:0000313" key="2">
    <source>
        <dbReference type="Proteomes" id="UP000061660"/>
    </source>
</evidence>
<dbReference type="STRING" id="162209.IJ22_35430"/>
<organism evidence="1 2">
    <name type="scientific">Paenibacillus naphthalenovorans</name>
    <dbReference type="NCBI Taxonomy" id="162209"/>
    <lineage>
        <taxon>Bacteria</taxon>
        <taxon>Bacillati</taxon>
        <taxon>Bacillota</taxon>
        <taxon>Bacilli</taxon>
        <taxon>Bacillales</taxon>
        <taxon>Paenibacillaceae</taxon>
        <taxon>Paenibacillus</taxon>
    </lineage>
</organism>
<sequence length="73" mass="8133">MLTFLLIAALIVCVVALIWSLIAIRNQQHKELDKGMNETTIKHPILANPILIANILFPIILALGAILVMYLTR</sequence>
<accession>A0A0U2UC87</accession>
<evidence type="ECO:0000313" key="1">
    <source>
        <dbReference type="EMBL" id="ALS23881.1"/>
    </source>
</evidence>
<dbReference type="KEGG" id="pnp:IJ22_35430"/>
<name>A0A0U2UC87_9BACL</name>
<dbReference type="Proteomes" id="UP000061660">
    <property type="component" value="Chromosome"/>
</dbReference>
<gene>
    <name evidence="1" type="ORF">IJ22_35430</name>
</gene>
<proteinExistence type="predicted"/>
<dbReference type="PATRIC" id="fig|162209.4.peg.3766"/>
<protein>
    <submittedName>
        <fullName evidence="1">Uncharacterized protein</fullName>
    </submittedName>
</protein>
<keyword evidence="2" id="KW-1185">Reference proteome</keyword>
<dbReference type="EMBL" id="CP013652">
    <property type="protein sequence ID" value="ALS23881.1"/>
    <property type="molecule type" value="Genomic_DNA"/>
</dbReference>
<reference evidence="1 2" key="2">
    <citation type="journal article" date="2016" name="Genome Announc.">
        <title>Complete Genome Sequences of Two Interactive Moderate Thermophiles, Paenibacillus napthalenovorans 32O-Y and Paenibacillus sp. 32O-W.</title>
        <authorList>
            <person name="Butler R.R.III."/>
            <person name="Wang J."/>
            <person name="Stark B.C."/>
            <person name="Pombert J.F."/>
        </authorList>
    </citation>
    <scope>NUCLEOTIDE SEQUENCE [LARGE SCALE GENOMIC DNA]</scope>
    <source>
        <strain evidence="1 2">32O-Y</strain>
    </source>
</reference>
<dbReference type="AlphaFoldDB" id="A0A0U2UC87"/>
<reference evidence="2" key="1">
    <citation type="submission" date="2015-12" db="EMBL/GenBank/DDBJ databases">
        <title>Complete genome sequences of two moderately thermophilic Paenibacillus species.</title>
        <authorList>
            <person name="Butler R.III."/>
            <person name="Wang J."/>
            <person name="Stark B.C."/>
            <person name="Pombert J.-F."/>
        </authorList>
    </citation>
    <scope>NUCLEOTIDE SEQUENCE [LARGE SCALE GENOMIC DNA]</scope>
    <source>
        <strain evidence="2">32O-Y</strain>
    </source>
</reference>